<dbReference type="InterPro" id="IPR045596">
    <property type="entry name" value="DUF6459"/>
</dbReference>
<protein>
    <submittedName>
        <fullName evidence="1">3-hydroxyacyl-CoA dehydrogenase</fullName>
    </submittedName>
</protein>
<dbReference type="EMBL" id="CP035494">
    <property type="protein sequence ID" value="QAY61844.1"/>
    <property type="molecule type" value="Genomic_DNA"/>
</dbReference>
<dbReference type="KEGG" id="mprt:ET475_12195"/>
<dbReference type="Pfam" id="PF20060">
    <property type="entry name" value="DUF6459"/>
    <property type="match status" value="1"/>
</dbReference>
<evidence type="ECO:0000313" key="2">
    <source>
        <dbReference type="Proteomes" id="UP000293995"/>
    </source>
</evidence>
<accession>A0A4P6EHH3</accession>
<gene>
    <name evidence="1" type="ORF">ET475_12195</name>
</gene>
<dbReference type="Proteomes" id="UP000293995">
    <property type="component" value="Chromosome"/>
</dbReference>
<reference evidence="1 2" key="1">
    <citation type="submission" date="2019-01" db="EMBL/GenBank/DDBJ databases">
        <title>Genome sequencing of strain DFW100M-13.</title>
        <authorList>
            <person name="Heo J."/>
            <person name="Kim S.-J."/>
            <person name="Kim J.-S."/>
            <person name="Hong S.-B."/>
            <person name="Kwon S.-W."/>
        </authorList>
    </citation>
    <scope>NUCLEOTIDE SEQUENCE [LARGE SCALE GENOMIC DNA]</scope>
    <source>
        <strain evidence="1 2">DFW100M-13</strain>
    </source>
</reference>
<dbReference type="OrthoDB" id="3266345at2"/>
<evidence type="ECO:0000313" key="1">
    <source>
        <dbReference type="EMBL" id="QAY61844.1"/>
    </source>
</evidence>
<keyword evidence="2" id="KW-1185">Reference proteome</keyword>
<sequence>MPDPEPLLRNLAQGVLEVLAGVRDVNQLARWMTEDAFRSLATRGALAARARSARGIAASRPVQSIRSVHLGAPVDDAVEAVVVIGGPARTRAMAIRLEGLDHRWRASSLALL</sequence>
<organism evidence="1 2">
    <name type="scientific">Microbacterium protaetiae</name>
    <dbReference type="NCBI Taxonomy" id="2509458"/>
    <lineage>
        <taxon>Bacteria</taxon>
        <taxon>Bacillati</taxon>
        <taxon>Actinomycetota</taxon>
        <taxon>Actinomycetes</taxon>
        <taxon>Micrococcales</taxon>
        <taxon>Microbacteriaceae</taxon>
        <taxon>Microbacterium</taxon>
    </lineage>
</organism>
<dbReference type="AlphaFoldDB" id="A0A4P6EHH3"/>
<name>A0A4P6EHH3_9MICO</name>
<proteinExistence type="predicted"/>